<comment type="caution">
    <text evidence="2">The sequence shown here is derived from an EMBL/GenBank/DDBJ whole genome shotgun (WGS) entry which is preliminary data.</text>
</comment>
<evidence type="ECO:0000256" key="1">
    <source>
        <dbReference type="SAM" id="MobiDB-lite"/>
    </source>
</evidence>
<dbReference type="Proteomes" id="UP000052008">
    <property type="component" value="Unassembled WGS sequence"/>
</dbReference>
<sequence length="65" mass="7187">MRSGRTSRAGGRAGIERPGRPAALRIRLGGRSSARTATRPKRGDRQARRQGCRHLDRLGRRSPPD</sequence>
<organism evidence="2 3">
    <name type="scientific">candidate division TA06 bacterium DG_24</name>
    <dbReference type="NCBI Taxonomy" id="1703770"/>
    <lineage>
        <taxon>Bacteria</taxon>
        <taxon>Bacteria division TA06</taxon>
    </lineage>
</organism>
<proteinExistence type="predicted"/>
<feature type="compositionally biased region" description="Basic and acidic residues" evidence="1">
    <location>
        <begin position="41"/>
        <end position="65"/>
    </location>
</feature>
<protein>
    <submittedName>
        <fullName evidence="2">Uncharacterized protein</fullName>
    </submittedName>
</protein>
<feature type="region of interest" description="Disordered" evidence="1">
    <location>
        <begin position="1"/>
        <end position="65"/>
    </location>
</feature>
<evidence type="ECO:0000313" key="3">
    <source>
        <dbReference type="Proteomes" id="UP000052008"/>
    </source>
</evidence>
<evidence type="ECO:0000313" key="2">
    <source>
        <dbReference type="EMBL" id="KPJ52045.1"/>
    </source>
</evidence>
<feature type="compositionally biased region" description="Low complexity" evidence="1">
    <location>
        <begin position="1"/>
        <end position="10"/>
    </location>
</feature>
<reference evidence="2 3" key="1">
    <citation type="journal article" date="2015" name="Microbiome">
        <title>Genomic resolution of linkages in carbon, nitrogen, and sulfur cycling among widespread estuary sediment bacteria.</title>
        <authorList>
            <person name="Baker B.J."/>
            <person name="Lazar C.S."/>
            <person name="Teske A.P."/>
            <person name="Dick G.J."/>
        </authorList>
    </citation>
    <scope>NUCLEOTIDE SEQUENCE [LARGE SCALE GENOMIC DNA]</scope>
    <source>
        <strain evidence="2">DG_24</strain>
    </source>
</reference>
<name>A0A0S7WPD8_UNCT6</name>
<accession>A0A0S7WPD8</accession>
<dbReference type="EMBL" id="LIZS01000080">
    <property type="protein sequence ID" value="KPJ52045.1"/>
    <property type="molecule type" value="Genomic_DNA"/>
</dbReference>
<dbReference type="AlphaFoldDB" id="A0A0S7WPD8"/>
<gene>
    <name evidence="2" type="ORF">AMJ39_08755</name>
</gene>